<feature type="chain" id="PRO_5004057846" evidence="9">
    <location>
        <begin position="36"/>
        <end position="504"/>
    </location>
</feature>
<evidence type="ECO:0000256" key="6">
    <source>
        <dbReference type="ARBA" id="ARBA00023180"/>
    </source>
</evidence>
<dbReference type="VEuPathDB" id="TriTrypDB:Tb427_000547300"/>
<dbReference type="VEuPathDB" id="TriTrypDB:Tb1125.11.20090"/>
<dbReference type="InterPro" id="IPR027446">
    <property type="entry name" value="VSG_C_dom_sf"/>
</dbReference>
<evidence type="ECO:0000256" key="1">
    <source>
        <dbReference type="ARBA" id="ARBA00002523"/>
    </source>
</evidence>
<comment type="subcellular location">
    <subcellularLocation>
        <location evidence="2">Cell membrane</location>
        <topology evidence="2">Lipid-anchor</topology>
        <topology evidence="2">GPI-anchor</topology>
    </subcellularLocation>
</comment>
<proteinExistence type="predicted"/>
<evidence type="ECO:0000256" key="8">
    <source>
        <dbReference type="SAM" id="MobiDB-lite"/>
    </source>
</evidence>
<feature type="domain" description="Trypanosome variant surface glycoprotein A-type N-terminal" evidence="10">
    <location>
        <begin position="23"/>
        <end position="392"/>
    </location>
</feature>
<evidence type="ECO:0000313" key="11">
    <source>
        <dbReference type="EMBL" id="AGH59971.1"/>
    </source>
</evidence>
<evidence type="ECO:0000256" key="9">
    <source>
        <dbReference type="SAM" id="SignalP"/>
    </source>
</evidence>
<evidence type="ECO:0000256" key="5">
    <source>
        <dbReference type="ARBA" id="ARBA00023136"/>
    </source>
</evidence>
<dbReference type="SUPFAM" id="SSF58087">
    <property type="entry name" value="Variant surface glycoprotein (N-terminal domain)"/>
    <property type="match status" value="1"/>
</dbReference>
<evidence type="ECO:0000256" key="7">
    <source>
        <dbReference type="ARBA" id="ARBA00023288"/>
    </source>
</evidence>
<accession>M4SXF5</accession>
<evidence type="ECO:0000256" key="4">
    <source>
        <dbReference type="ARBA" id="ARBA00022622"/>
    </source>
</evidence>
<feature type="compositionally biased region" description="Basic and acidic residues" evidence="8">
    <location>
        <begin position="459"/>
        <end position="475"/>
    </location>
</feature>
<name>M4SXF5_9TRYP</name>
<dbReference type="EMBL" id="KC612540">
    <property type="protein sequence ID" value="AGH59971.1"/>
    <property type="molecule type" value="Genomic_DNA"/>
</dbReference>
<reference evidence="11" key="1">
    <citation type="submission" date="2013-02" db="EMBL/GenBank/DDBJ databases">
        <authorList>
            <person name="Cross G.A.M."/>
            <person name="Kim H.-S."/>
            <person name="Wickstead B."/>
        </authorList>
    </citation>
    <scope>NUCLEOTIDE SEQUENCE</scope>
    <source>
        <strain evidence="11">Lister 427</strain>
    </source>
</reference>
<keyword evidence="4" id="KW-0336">GPI-anchor</keyword>
<dbReference type="SUPFAM" id="SSF118251">
    <property type="entry name" value="Variant surface glycoprotein MITAT 1.2, VSG 221, C-terminal domain"/>
    <property type="match status" value="1"/>
</dbReference>
<organism evidence="11">
    <name type="scientific">Trypanosoma brucei</name>
    <dbReference type="NCBI Taxonomy" id="5691"/>
    <lineage>
        <taxon>Eukaryota</taxon>
        <taxon>Discoba</taxon>
        <taxon>Euglenozoa</taxon>
        <taxon>Kinetoplastea</taxon>
        <taxon>Metakinetoplastina</taxon>
        <taxon>Trypanosomatida</taxon>
        <taxon>Trypanosomatidae</taxon>
        <taxon>Trypanosoma</taxon>
    </lineage>
</organism>
<keyword evidence="3" id="KW-1003">Cell membrane</keyword>
<keyword evidence="5" id="KW-0472">Membrane</keyword>
<comment type="function">
    <text evidence="1">VSG forms a coat on the surface of the parasite. The trypanosome evades the immune response of the host by expressing a series of antigenically distinct VSGs from an estimated 1000 VSG genes.</text>
</comment>
<sequence>MKKADTTAPKTVAWRLHGVQLIFLLLCASALSARASSPGFLETGVKKLCKVAAEGRSAGGIALEHIQKLQAQANAATDAAQRLTLAALASTTDEETLVFGVAAEQARDWARAALSILSTTAEQAITATGNGAAASGHISEIVSILQKSTKSGMNRKCIATESAKSTNLDTLTQLGCPETIQHTTQPKTNFEPETIDQEGFKALKGTTTLHASTDNNVCAFMVGSSNTVAALWDSTPTTTTVAADLITIIPHTGTGATATLGALHNLGSSFKASAETTPVQKLFTALGQITKLAKSDSPTTAAEVIAAALNPDNLQLKIEKQIQERSDAAAGPKAADRAKTLIQKVAKTTSNEAEALKKIMDKLHVKKKKADGATTTVDLETLNQPAEIRDALLIATSELKAAAAKKLTCPTTEQEGSKNREQKKKECSDKNGDDCKDGCKWEGEGENKKCVVDPNYTPKQEEGVKKHEKKEEFKEKQQKDCTENFQWEEKIAKIPVFSSKRSFL</sequence>
<dbReference type="GO" id="GO:0098552">
    <property type="term" value="C:side of membrane"/>
    <property type="evidence" value="ECO:0007669"/>
    <property type="project" value="UniProtKB-KW"/>
</dbReference>
<feature type="signal peptide" evidence="9">
    <location>
        <begin position="1"/>
        <end position="35"/>
    </location>
</feature>
<evidence type="ECO:0000256" key="2">
    <source>
        <dbReference type="ARBA" id="ARBA00004609"/>
    </source>
</evidence>
<dbReference type="GO" id="GO:0042783">
    <property type="term" value="P:symbiont-mediated evasion of host immune response"/>
    <property type="evidence" value="ECO:0007669"/>
    <property type="project" value="InterPro"/>
</dbReference>
<protein>
    <submittedName>
        <fullName evidence="11">Variant surface glycoprotein 1028</fullName>
    </submittedName>
</protein>
<keyword evidence="9" id="KW-0732">Signal</keyword>
<dbReference type="GO" id="GO:0005886">
    <property type="term" value="C:plasma membrane"/>
    <property type="evidence" value="ECO:0007669"/>
    <property type="project" value="UniProtKB-SubCell"/>
</dbReference>
<dbReference type="Gene3D" id="3.90.150.10">
    <property type="entry name" value="Variant Surface Glycoprotein, subunit A domain 1"/>
    <property type="match status" value="1"/>
</dbReference>
<feature type="compositionally biased region" description="Basic and acidic residues" evidence="8">
    <location>
        <begin position="415"/>
        <end position="436"/>
    </location>
</feature>
<feature type="region of interest" description="Disordered" evidence="8">
    <location>
        <begin position="409"/>
        <end position="436"/>
    </location>
</feature>
<reference evidence="11" key="2">
    <citation type="journal article" date="2014" name="Mol. Biochem. Parasitol.">
        <title>Capturing the variant surface glycoprotein repertoire (the VSGnome) of Trypanosoma brucei Lister 427.</title>
        <authorList>
            <person name="Cross G.A."/>
            <person name="Kim H.S."/>
            <person name="Wickstead B."/>
        </authorList>
    </citation>
    <scope>NUCLEOTIDE SEQUENCE</scope>
    <source>
        <strain evidence="11">Lister 427</strain>
    </source>
</reference>
<evidence type="ECO:0000259" key="10">
    <source>
        <dbReference type="Pfam" id="PF00913"/>
    </source>
</evidence>
<dbReference type="VEuPathDB" id="TriTrypDB:Tb927.11.20090"/>
<keyword evidence="6" id="KW-0325">Glycoprotein</keyword>
<dbReference type="InterPro" id="IPR001812">
    <property type="entry name" value="Trypano_VSG_A_N_dom"/>
</dbReference>
<dbReference type="Pfam" id="PF00913">
    <property type="entry name" value="Trypan_glycop"/>
    <property type="match status" value="1"/>
</dbReference>
<feature type="region of interest" description="Disordered" evidence="8">
    <location>
        <begin position="455"/>
        <end position="475"/>
    </location>
</feature>
<dbReference type="AlphaFoldDB" id="M4SXF5"/>
<dbReference type="Gene3D" id="1.10.470.10">
    <property type="entry name" value="Variant Surface Glycoprotein, subunit A, domain 2"/>
    <property type="match status" value="1"/>
</dbReference>
<dbReference type="Gene3D" id="4.10.110.20">
    <property type="entry name" value="Variant surface glycoprotein MITAT 1.2, VSG 221, C-terminal domain"/>
    <property type="match status" value="1"/>
</dbReference>
<evidence type="ECO:0000256" key="3">
    <source>
        <dbReference type="ARBA" id="ARBA00022475"/>
    </source>
</evidence>
<keyword evidence="7" id="KW-0449">Lipoprotein</keyword>